<sequence length="301" mass="31464">MVRGVDPRRLLVLLAVEAEGSLTGAATRLGMTQQAVSQQVSRLEAEAGTTLLVRQGRGSALTEAGRVLAERAEQLADVLRAAEEDLAALSGLVRGDVALAAFPTASAVLLPRALAALADRAPGLSVRLTEAEPPEAEAAVRAGRVSLALVFRYEGDPEPVPGDLLRLPLGRHPVHAVVPAGERAPGHLADLADRPWIAGCPRCRAHLVRCAAAAGFTPDVRLETDDHVAVQHLVAARLGVALLPVWALRASSAPGVLHGPVGGLDARVVELLLRPESRRVPAVRALAEELRRGVTELDGAS</sequence>
<evidence type="ECO:0000256" key="3">
    <source>
        <dbReference type="ARBA" id="ARBA00023125"/>
    </source>
</evidence>
<dbReference type="InterPro" id="IPR036390">
    <property type="entry name" value="WH_DNA-bd_sf"/>
</dbReference>
<dbReference type="Gene3D" id="3.40.190.10">
    <property type="entry name" value="Periplasmic binding protein-like II"/>
    <property type="match status" value="2"/>
</dbReference>
<evidence type="ECO:0000256" key="2">
    <source>
        <dbReference type="ARBA" id="ARBA00023015"/>
    </source>
</evidence>
<dbReference type="OrthoDB" id="3673085at2"/>
<dbReference type="GO" id="GO:0003700">
    <property type="term" value="F:DNA-binding transcription factor activity"/>
    <property type="evidence" value="ECO:0007669"/>
    <property type="project" value="InterPro"/>
</dbReference>
<name>A0A316ACH1_9ACTN</name>
<dbReference type="PANTHER" id="PTHR30346:SF29">
    <property type="entry name" value="LYSR SUBSTRATE-BINDING"/>
    <property type="match status" value="1"/>
</dbReference>
<dbReference type="InterPro" id="IPR036388">
    <property type="entry name" value="WH-like_DNA-bd_sf"/>
</dbReference>
<reference evidence="6 7" key="1">
    <citation type="submission" date="2018-03" db="EMBL/GenBank/DDBJ databases">
        <title>Genomic Encyclopedia of Archaeal and Bacterial Type Strains, Phase II (KMG-II): from individual species to whole genera.</title>
        <authorList>
            <person name="Goeker M."/>
        </authorList>
    </citation>
    <scope>NUCLEOTIDE SEQUENCE [LARGE SCALE GENOMIC DNA]</scope>
    <source>
        <strain evidence="6 7">DSM 44889</strain>
    </source>
</reference>
<dbReference type="InterPro" id="IPR000847">
    <property type="entry name" value="LysR_HTH_N"/>
</dbReference>
<keyword evidence="3 6" id="KW-0238">DNA-binding</keyword>
<protein>
    <submittedName>
        <fullName evidence="6">DNA-binding transcriptional LysR family regulator</fullName>
    </submittedName>
</protein>
<feature type="domain" description="HTH lysR-type" evidence="5">
    <location>
        <begin position="5"/>
        <end position="62"/>
    </location>
</feature>
<dbReference type="AlphaFoldDB" id="A0A316ACH1"/>
<organism evidence="6 7">
    <name type="scientific">Quadrisphaera granulorum</name>
    <dbReference type="NCBI Taxonomy" id="317664"/>
    <lineage>
        <taxon>Bacteria</taxon>
        <taxon>Bacillati</taxon>
        <taxon>Actinomycetota</taxon>
        <taxon>Actinomycetes</taxon>
        <taxon>Kineosporiales</taxon>
        <taxon>Kineosporiaceae</taxon>
        <taxon>Quadrisphaera</taxon>
    </lineage>
</organism>
<dbReference type="GO" id="GO:0032993">
    <property type="term" value="C:protein-DNA complex"/>
    <property type="evidence" value="ECO:0007669"/>
    <property type="project" value="TreeGrafter"/>
</dbReference>
<keyword evidence="2" id="KW-0805">Transcription regulation</keyword>
<dbReference type="SUPFAM" id="SSF53850">
    <property type="entry name" value="Periplasmic binding protein-like II"/>
    <property type="match status" value="1"/>
</dbReference>
<dbReference type="GO" id="GO:0003677">
    <property type="term" value="F:DNA binding"/>
    <property type="evidence" value="ECO:0007669"/>
    <property type="project" value="UniProtKB-KW"/>
</dbReference>
<dbReference type="InterPro" id="IPR005119">
    <property type="entry name" value="LysR_subst-bd"/>
</dbReference>
<comment type="caution">
    <text evidence="6">The sequence shown here is derived from an EMBL/GenBank/DDBJ whole genome shotgun (WGS) entry which is preliminary data.</text>
</comment>
<keyword evidence="7" id="KW-1185">Reference proteome</keyword>
<dbReference type="Pfam" id="PF00126">
    <property type="entry name" value="HTH_1"/>
    <property type="match status" value="1"/>
</dbReference>
<dbReference type="Gene3D" id="1.10.10.10">
    <property type="entry name" value="Winged helix-like DNA-binding domain superfamily/Winged helix DNA-binding domain"/>
    <property type="match status" value="1"/>
</dbReference>
<dbReference type="PRINTS" id="PR00039">
    <property type="entry name" value="HTHLYSR"/>
</dbReference>
<gene>
    <name evidence="6" type="ORF">BXY45_10637</name>
</gene>
<evidence type="ECO:0000256" key="1">
    <source>
        <dbReference type="ARBA" id="ARBA00009437"/>
    </source>
</evidence>
<accession>A0A316ACH1</accession>
<comment type="similarity">
    <text evidence="1">Belongs to the LysR transcriptional regulatory family.</text>
</comment>
<dbReference type="EMBL" id="QGDQ01000006">
    <property type="protein sequence ID" value="PWJ54594.1"/>
    <property type="molecule type" value="Genomic_DNA"/>
</dbReference>
<proteinExistence type="inferred from homology"/>
<evidence type="ECO:0000313" key="7">
    <source>
        <dbReference type="Proteomes" id="UP000245469"/>
    </source>
</evidence>
<evidence type="ECO:0000313" key="6">
    <source>
        <dbReference type="EMBL" id="PWJ54594.1"/>
    </source>
</evidence>
<dbReference type="Proteomes" id="UP000245469">
    <property type="component" value="Unassembled WGS sequence"/>
</dbReference>
<dbReference type="Pfam" id="PF03466">
    <property type="entry name" value="LysR_substrate"/>
    <property type="match status" value="1"/>
</dbReference>
<dbReference type="PROSITE" id="PS50931">
    <property type="entry name" value="HTH_LYSR"/>
    <property type="match status" value="1"/>
</dbReference>
<keyword evidence="4" id="KW-0804">Transcription</keyword>
<dbReference type="PANTHER" id="PTHR30346">
    <property type="entry name" value="TRANSCRIPTIONAL DUAL REGULATOR HCAR-RELATED"/>
    <property type="match status" value="1"/>
</dbReference>
<dbReference type="SUPFAM" id="SSF46785">
    <property type="entry name" value="Winged helix' DNA-binding domain"/>
    <property type="match status" value="1"/>
</dbReference>
<evidence type="ECO:0000259" key="5">
    <source>
        <dbReference type="PROSITE" id="PS50931"/>
    </source>
</evidence>
<evidence type="ECO:0000256" key="4">
    <source>
        <dbReference type="ARBA" id="ARBA00023163"/>
    </source>
</evidence>